<name>A0A831SQX2_PROAE</name>
<dbReference type="Proteomes" id="UP000886335">
    <property type="component" value="Unassembled WGS sequence"/>
</dbReference>
<dbReference type="EMBL" id="DSBW01000012">
    <property type="protein sequence ID" value="HED30183.1"/>
    <property type="molecule type" value="Genomic_DNA"/>
</dbReference>
<proteinExistence type="predicted"/>
<comment type="caution">
    <text evidence="1">The sequence shown here is derived from an EMBL/GenBank/DDBJ whole genome shotgun (WGS) entry which is preliminary data.</text>
</comment>
<sequence length="64" mass="7228">MSSDTQVRACRDCDEWTCITCDNESCPNQEKEPGCYSGECVKQGDLKPHCKDCDEWACITCDNE</sequence>
<organism evidence="1">
    <name type="scientific">Prosthecochloris aestuarii</name>
    <dbReference type="NCBI Taxonomy" id="1102"/>
    <lineage>
        <taxon>Bacteria</taxon>
        <taxon>Pseudomonadati</taxon>
        <taxon>Chlorobiota</taxon>
        <taxon>Chlorobiia</taxon>
        <taxon>Chlorobiales</taxon>
        <taxon>Chlorobiaceae</taxon>
        <taxon>Prosthecochloris</taxon>
    </lineage>
</organism>
<accession>A0A831SQX2</accession>
<protein>
    <submittedName>
        <fullName evidence="1">Uncharacterized protein</fullName>
    </submittedName>
</protein>
<evidence type="ECO:0000313" key="1">
    <source>
        <dbReference type="EMBL" id="HED30183.1"/>
    </source>
</evidence>
<gene>
    <name evidence="1" type="ORF">ENN50_00505</name>
</gene>
<reference evidence="1" key="1">
    <citation type="journal article" date="2020" name="mSystems">
        <title>Genome- and Community-Level Interaction Insights into Carbon Utilization and Element Cycling Functions of Hydrothermarchaeota in Hydrothermal Sediment.</title>
        <authorList>
            <person name="Zhou Z."/>
            <person name="Liu Y."/>
            <person name="Xu W."/>
            <person name="Pan J."/>
            <person name="Luo Z.H."/>
            <person name="Li M."/>
        </authorList>
    </citation>
    <scope>NUCLEOTIDE SEQUENCE [LARGE SCALE GENOMIC DNA]</scope>
    <source>
        <strain evidence="1">SpSt-1181</strain>
    </source>
</reference>
<dbReference type="AlphaFoldDB" id="A0A831SQX2"/>